<gene>
    <name evidence="3" type="ORF">EC973_001289</name>
</gene>
<dbReference type="InterPro" id="IPR008978">
    <property type="entry name" value="HSP20-like_chaperone"/>
</dbReference>
<reference evidence="3" key="1">
    <citation type="submission" date="2020-01" db="EMBL/GenBank/DDBJ databases">
        <title>Genome Sequencing of Three Apophysomyces-Like Fungal Strains Confirms a Novel Fungal Genus in the Mucoromycota with divergent Burkholderia-like Endosymbiotic Bacteria.</title>
        <authorList>
            <person name="Stajich J.E."/>
            <person name="Macias A.M."/>
            <person name="Carter-House D."/>
            <person name="Lovett B."/>
            <person name="Kasson L.R."/>
            <person name="Berry K."/>
            <person name="Grigoriev I."/>
            <person name="Chang Y."/>
            <person name="Spatafora J."/>
            <person name="Kasson M.T."/>
        </authorList>
    </citation>
    <scope>NUCLEOTIDE SEQUENCE</scope>
    <source>
        <strain evidence="3">NRRL A-21654</strain>
    </source>
</reference>
<accession>A0A8H7BQ57</accession>
<dbReference type="Proteomes" id="UP000605846">
    <property type="component" value="Unassembled WGS sequence"/>
</dbReference>
<dbReference type="Gene3D" id="2.60.40.790">
    <property type="match status" value="1"/>
</dbReference>
<feature type="region of interest" description="Disordered" evidence="1">
    <location>
        <begin position="1"/>
        <end position="48"/>
    </location>
</feature>
<protein>
    <recommendedName>
        <fullName evidence="2">SHSP domain-containing protein</fullName>
    </recommendedName>
</protein>
<evidence type="ECO:0000259" key="2">
    <source>
        <dbReference type="Pfam" id="PF00011"/>
    </source>
</evidence>
<dbReference type="SUPFAM" id="SSF49764">
    <property type="entry name" value="HSP20-like chaperones"/>
    <property type="match status" value="1"/>
</dbReference>
<comment type="caution">
    <text evidence="3">The sequence shown here is derived from an EMBL/GenBank/DDBJ whole genome shotgun (WGS) entry which is preliminary data.</text>
</comment>
<proteinExistence type="predicted"/>
<dbReference type="EMBL" id="JABAYA010000129">
    <property type="protein sequence ID" value="KAF7724105.1"/>
    <property type="molecule type" value="Genomic_DNA"/>
</dbReference>
<sequence>MTRSRRRRQIARRNNANRGTTTSQSRGSNFVPHQTRSPPSWYDRNQDLEDHIPPPEYIHLLAFALALGADPYDVDEEEEDFIRLMDNLELSSEGEDSNNGEEELWEDYSEQIEESPEKLTFQWKLARAIDAKRDIVLGMKINPCFFLASKKQSTRGDNYIIHRAFHLPSNVDLTRIKATCVDQKLNITFAKEQNNKAFREIPIE</sequence>
<dbReference type="InterPro" id="IPR002068">
    <property type="entry name" value="A-crystallin/Hsp20_dom"/>
</dbReference>
<dbReference type="Pfam" id="PF00011">
    <property type="entry name" value="HSP20"/>
    <property type="match status" value="1"/>
</dbReference>
<name>A0A8H7BQ57_9FUNG</name>
<feature type="domain" description="SHSP" evidence="2">
    <location>
        <begin position="162"/>
        <end position="203"/>
    </location>
</feature>
<dbReference type="CDD" id="cd06464">
    <property type="entry name" value="ACD_sHsps-like"/>
    <property type="match status" value="1"/>
</dbReference>
<feature type="compositionally biased region" description="Polar residues" evidence="1">
    <location>
        <begin position="19"/>
        <end position="38"/>
    </location>
</feature>
<keyword evidence="4" id="KW-1185">Reference proteome</keyword>
<evidence type="ECO:0000256" key="1">
    <source>
        <dbReference type="SAM" id="MobiDB-lite"/>
    </source>
</evidence>
<evidence type="ECO:0000313" key="4">
    <source>
        <dbReference type="Proteomes" id="UP000605846"/>
    </source>
</evidence>
<organism evidence="3 4">
    <name type="scientific">Apophysomyces ossiformis</name>
    <dbReference type="NCBI Taxonomy" id="679940"/>
    <lineage>
        <taxon>Eukaryota</taxon>
        <taxon>Fungi</taxon>
        <taxon>Fungi incertae sedis</taxon>
        <taxon>Mucoromycota</taxon>
        <taxon>Mucoromycotina</taxon>
        <taxon>Mucoromycetes</taxon>
        <taxon>Mucorales</taxon>
        <taxon>Mucorineae</taxon>
        <taxon>Mucoraceae</taxon>
        <taxon>Apophysomyces</taxon>
    </lineage>
</organism>
<dbReference type="AlphaFoldDB" id="A0A8H7BQ57"/>
<evidence type="ECO:0000313" key="3">
    <source>
        <dbReference type="EMBL" id="KAF7724105.1"/>
    </source>
</evidence>
<feature type="compositionally biased region" description="Basic residues" evidence="1">
    <location>
        <begin position="1"/>
        <end position="11"/>
    </location>
</feature>